<keyword evidence="4 8" id="KW-0460">Magnesium</keyword>
<keyword evidence="2 8" id="KW-0479">Metal-binding</keyword>
<comment type="cofactor">
    <cofactor evidence="8 9">
        <name>Mg(2+)</name>
        <dbReference type="ChEBI" id="CHEBI:18420"/>
    </cofactor>
    <text evidence="8 9">Binds 1 Mg(2+) ion per subunit.</text>
</comment>
<evidence type="ECO:0000256" key="10">
    <source>
        <dbReference type="SAM" id="MobiDB-lite"/>
    </source>
</evidence>
<dbReference type="PANTHER" id="PTHR10190">
    <property type="entry name" value="EYES ABSENT"/>
    <property type="match status" value="1"/>
</dbReference>
<dbReference type="Proteomes" id="UP001627154">
    <property type="component" value="Unassembled WGS sequence"/>
</dbReference>
<evidence type="ECO:0000256" key="6">
    <source>
        <dbReference type="ARBA" id="ARBA00051722"/>
    </source>
</evidence>
<organism evidence="11 12">
    <name type="scientific">Trichogramma kaykai</name>
    <dbReference type="NCBI Taxonomy" id="54128"/>
    <lineage>
        <taxon>Eukaryota</taxon>
        <taxon>Metazoa</taxon>
        <taxon>Ecdysozoa</taxon>
        <taxon>Arthropoda</taxon>
        <taxon>Hexapoda</taxon>
        <taxon>Insecta</taxon>
        <taxon>Pterygota</taxon>
        <taxon>Neoptera</taxon>
        <taxon>Endopterygota</taxon>
        <taxon>Hymenoptera</taxon>
        <taxon>Apocrita</taxon>
        <taxon>Proctotrupomorpha</taxon>
        <taxon>Chalcidoidea</taxon>
        <taxon>Trichogrammatidae</taxon>
        <taxon>Trichogramma</taxon>
    </lineage>
</organism>
<evidence type="ECO:0000256" key="2">
    <source>
        <dbReference type="ARBA" id="ARBA00022723"/>
    </source>
</evidence>
<evidence type="ECO:0000313" key="11">
    <source>
        <dbReference type="EMBL" id="KAL3392680.1"/>
    </source>
</evidence>
<protein>
    <recommendedName>
        <fullName evidence="9">Eyes absent homolog</fullName>
        <ecNumber evidence="9">3.1.3.48</ecNumber>
    </recommendedName>
</protein>
<comment type="catalytic activity">
    <reaction evidence="6 9">
        <text>O-phospho-L-tyrosyl-[protein] + H2O = L-tyrosyl-[protein] + phosphate</text>
        <dbReference type="Rhea" id="RHEA:10684"/>
        <dbReference type="Rhea" id="RHEA-COMP:10136"/>
        <dbReference type="Rhea" id="RHEA-COMP:20101"/>
        <dbReference type="ChEBI" id="CHEBI:15377"/>
        <dbReference type="ChEBI" id="CHEBI:43474"/>
        <dbReference type="ChEBI" id="CHEBI:46858"/>
        <dbReference type="ChEBI" id="CHEBI:61978"/>
        <dbReference type="EC" id="3.1.3.48"/>
    </reaction>
</comment>
<name>A0ABD2WI21_9HYME</name>
<dbReference type="InterPro" id="IPR006545">
    <property type="entry name" value="EYA_dom"/>
</dbReference>
<dbReference type="AlphaFoldDB" id="A0ABD2WI21"/>
<keyword evidence="9" id="KW-0804">Transcription</keyword>
<gene>
    <name evidence="11" type="ORF">TKK_012733</name>
</gene>
<evidence type="ECO:0000256" key="5">
    <source>
        <dbReference type="ARBA" id="ARBA00022912"/>
    </source>
</evidence>
<dbReference type="SFLD" id="SFLDS00003">
    <property type="entry name" value="Haloacid_Dehalogenase"/>
    <property type="match status" value="1"/>
</dbReference>
<dbReference type="PANTHER" id="PTHR10190:SF16">
    <property type="entry name" value="DEVELOPMENTAL PROTEIN EYES ABSENT"/>
    <property type="match status" value="1"/>
</dbReference>
<feature type="active site" description="Proton donor" evidence="7">
    <location>
        <position position="290"/>
    </location>
</feature>
<accession>A0ABD2WI21</accession>
<evidence type="ECO:0000313" key="12">
    <source>
        <dbReference type="Proteomes" id="UP001627154"/>
    </source>
</evidence>
<keyword evidence="9" id="KW-0805">Transcription regulation</keyword>
<feature type="compositionally biased region" description="Low complexity" evidence="10">
    <location>
        <begin position="20"/>
        <end position="35"/>
    </location>
</feature>
<evidence type="ECO:0000256" key="3">
    <source>
        <dbReference type="ARBA" id="ARBA00022801"/>
    </source>
</evidence>
<keyword evidence="12" id="KW-1185">Reference proteome</keyword>
<feature type="region of interest" description="Disordered" evidence="10">
    <location>
        <begin position="1"/>
        <end position="57"/>
    </location>
</feature>
<feature type="active site" description="Nucleophile" evidence="7">
    <location>
        <position position="288"/>
    </location>
</feature>
<dbReference type="InterPro" id="IPR028472">
    <property type="entry name" value="EYA"/>
</dbReference>
<dbReference type="GO" id="GO:0004725">
    <property type="term" value="F:protein tyrosine phosphatase activity"/>
    <property type="evidence" value="ECO:0007669"/>
    <property type="project" value="UniProtKB-EC"/>
</dbReference>
<evidence type="ECO:0000256" key="4">
    <source>
        <dbReference type="ARBA" id="ARBA00022842"/>
    </source>
</evidence>
<evidence type="ECO:0000256" key="1">
    <source>
        <dbReference type="ARBA" id="ARBA00010501"/>
    </source>
</evidence>
<dbReference type="SFLD" id="SFLDG01129">
    <property type="entry name" value="C1.5:_HAD__Beta-PGM__Phosphata"/>
    <property type="match status" value="1"/>
</dbReference>
<evidence type="ECO:0000256" key="8">
    <source>
        <dbReference type="PIRSR" id="PIRSR628472-2"/>
    </source>
</evidence>
<comment type="similarity">
    <text evidence="1 9">Belongs to the HAD-like hydrolase superfamily. EYA family.</text>
</comment>
<feature type="binding site" evidence="8">
    <location>
        <position position="288"/>
    </location>
    <ligand>
        <name>Mg(2+)</name>
        <dbReference type="ChEBI" id="CHEBI:18420"/>
    </ligand>
</feature>
<keyword evidence="3 9" id="KW-0378">Hydrolase</keyword>
<dbReference type="EMBL" id="JBJJXI010000102">
    <property type="protein sequence ID" value="KAL3392680.1"/>
    <property type="molecule type" value="Genomic_DNA"/>
</dbReference>
<feature type="binding site" evidence="8">
    <location>
        <position position="527"/>
    </location>
    <ligand>
        <name>Mg(2+)</name>
        <dbReference type="ChEBI" id="CHEBI:18420"/>
    </ligand>
</feature>
<dbReference type="NCBIfam" id="TIGR01658">
    <property type="entry name" value="EYA-cons_domain"/>
    <property type="match status" value="1"/>
</dbReference>
<dbReference type="GO" id="GO:0046872">
    <property type="term" value="F:metal ion binding"/>
    <property type="evidence" value="ECO:0007669"/>
    <property type="project" value="UniProtKB-KW"/>
</dbReference>
<comment type="caution">
    <text evidence="11">The sequence shown here is derived from an EMBL/GenBank/DDBJ whole genome shotgun (WGS) entry which is preliminary data.</text>
</comment>
<dbReference type="Gene3D" id="3.40.50.12350">
    <property type="match status" value="1"/>
</dbReference>
<evidence type="ECO:0000256" key="9">
    <source>
        <dbReference type="RuleBase" id="RU362036"/>
    </source>
</evidence>
<evidence type="ECO:0000256" key="7">
    <source>
        <dbReference type="PIRSR" id="PIRSR628472-1"/>
    </source>
</evidence>
<feature type="region of interest" description="Disordered" evidence="10">
    <location>
        <begin position="234"/>
        <end position="275"/>
    </location>
</feature>
<keyword evidence="5 9" id="KW-0904">Protein phosphatase</keyword>
<proteinExistence type="inferred from homology"/>
<sequence length="563" mass="60140">MLTEDNDPTKLAGVLDNAGSVSSSSESSIQQSRASNNEAEVKNEIQDCPDAESVPGGELYIDENADEKEHEYADPMDKVDYGSAVYNPTHFYPSIYNSPSCGGIAGPKGSSGLPSSYLSSYTAPSSMTQYSTYGGYNSGSTGFTGVPQNISTASQKLDYTAYSTSLYSNDRVPLQYPGYYSVPGYHTSPASFNISNLNFVDSSKSGLTLDGAPHDSNDLTARDAAGIEGLGGVGHGGGGKACKRGRRQASSQIGAGGGLNSGSNVLPGGQSAAADTTAPGPDRIFIWDLDETIILYHSLMTGAYAQAHNKDPNVLATLAYRLEGMIVALTDEHFFLHDIESLRTQDCEQAHIDDVASDDNGQDLSSYNFGSDGFSCDTSSNGGVGGGGICMPGGVRGGVDWMRKLAFRYRKIKETYTSHRNNVGALLGANRREQWLSLRAEIEAQTDSWLTLALKCLNIIAKRPDSTNVLVTSDQLIVTLGKVLVCGLGGIFGIENIYSASKTGKDSIFNKVKARYGRNCTFVVIGDGAEEETVAKAHMLPFWRIKGHSDIRALYNALEMDYL</sequence>
<dbReference type="InterPro" id="IPR038102">
    <property type="entry name" value="EYA_dom_sf"/>
</dbReference>
<feature type="binding site" evidence="8">
    <location>
        <position position="290"/>
    </location>
    <ligand>
        <name>Mg(2+)</name>
        <dbReference type="ChEBI" id="CHEBI:18420"/>
    </ligand>
</feature>
<reference evidence="11 12" key="1">
    <citation type="journal article" date="2024" name="bioRxiv">
        <title>A reference genome for Trichogramma kaykai: A tiny desert-dwelling parasitoid wasp with competing sex-ratio distorters.</title>
        <authorList>
            <person name="Culotta J."/>
            <person name="Lindsey A.R."/>
        </authorList>
    </citation>
    <scope>NUCLEOTIDE SEQUENCE [LARGE SCALE GENOMIC DNA]</scope>
    <source>
        <strain evidence="11 12">KSX58</strain>
    </source>
</reference>
<dbReference type="EC" id="3.1.3.48" evidence="9"/>